<dbReference type="PROSITE" id="PS50928">
    <property type="entry name" value="ABC_TM1"/>
    <property type="match status" value="1"/>
</dbReference>
<dbReference type="GO" id="GO:0055085">
    <property type="term" value="P:transmembrane transport"/>
    <property type="evidence" value="ECO:0007669"/>
    <property type="project" value="InterPro"/>
</dbReference>
<proteinExistence type="inferred from homology"/>
<keyword evidence="11" id="KW-1185">Reference proteome</keyword>
<accession>A0A4Q9DHS0</accession>
<reference evidence="10 11" key="1">
    <citation type="submission" date="2019-02" db="EMBL/GenBank/DDBJ databases">
        <title>Paenibacillus sp. nov., isolated from surface-sterilized tissue of Thalictrum simplex L.</title>
        <authorList>
            <person name="Tuo L."/>
        </authorList>
    </citation>
    <scope>NUCLEOTIDE SEQUENCE [LARGE SCALE GENOMIC DNA]</scope>
    <source>
        <strain evidence="10 11">N2SHLJ1</strain>
    </source>
</reference>
<keyword evidence="4 8" id="KW-0812">Transmembrane</keyword>
<organism evidence="10 11">
    <name type="scientific">Paenibacillus thalictri</name>
    <dbReference type="NCBI Taxonomy" id="2527873"/>
    <lineage>
        <taxon>Bacteria</taxon>
        <taxon>Bacillati</taxon>
        <taxon>Bacillota</taxon>
        <taxon>Bacilli</taxon>
        <taxon>Bacillales</taxon>
        <taxon>Paenibacillaceae</taxon>
        <taxon>Paenibacillus</taxon>
    </lineage>
</organism>
<comment type="subcellular location">
    <subcellularLocation>
        <location evidence="1 8">Cell membrane</location>
        <topology evidence="1 8">Multi-pass membrane protein</topology>
    </subcellularLocation>
</comment>
<keyword evidence="2 8" id="KW-0813">Transport</keyword>
<comment type="caution">
    <text evidence="10">The sequence shown here is derived from an EMBL/GenBank/DDBJ whole genome shotgun (WGS) entry which is preliminary data.</text>
</comment>
<evidence type="ECO:0000256" key="3">
    <source>
        <dbReference type="ARBA" id="ARBA00022475"/>
    </source>
</evidence>
<dbReference type="PANTHER" id="PTHR43386:SF1">
    <property type="entry name" value="D,D-DIPEPTIDE TRANSPORT SYSTEM PERMEASE PROTEIN DDPC-RELATED"/>
    <property type="match status" value="1"/>
</dbReference>
<dbReference type="InterPro" id="IPR053385">
    <property type="entry name" value="ABC_transport_permease"/>
</dbReference>
<dbReference type="InterPro" id="IPR050366">
    <property type="entry name" value="BP-dependent_transpt_permease"/>
</dbReference>
<keyword evidence="3" id="KW-1003">Cell membrane</keyword>
<evidence type="ECO:0000313" key="11">
    <source>
        <dbReference type="Proteomes" id="UP000293142"/>
    </source>
</evidence>
<feature type="transmembrane region" description="Helical" evidence="8">
    <location>
        <begin position="152"/>
        <end position="172"/>
    </location>
</feature>
<feature type="transmembrane region" description="Helical" evidence="8">
    <location>
        <begin position="207"/>
        <end position="230"/>
    </location>
</feature>
<keyword evidence="6 8" id="KW-0472">Membrane</keyword>
<dbReference type="OrthoDB" id="9797472at2"/>
<dbReference type="EMBL" id="SIRE01000035">
    <property type="protein sequence ID" value="TBL69907.1"/>
    <property type="molecule type" value="Genomic_DNA"/>
</dbReference>
<dbReference type="PANTHER" id="PTHR43386">
    <property type="entry name" value="OLIGOPEPTIDE TRANSPORT SYSTEM PERMEASE PROTEIN APPC"/>
    <property type="match status" value="1"/>
</dbReference>
<evidence type="ECO:0000256" key="7">
    <source>
        <dbReference type="ARBA" id="ARBA00024202"/>
    </source>
</evidence>
<dbReference type="InterPro" id="IPR000515">
    <property type="entry name" value="MetI-like"/>
</dbReference>
<dbReference type="SUPFAM" id="SSF161098">
    <property type="entry name" value="MetI-like"/>
    <property type="match status" value="1"/>
</dbReference>
<dbReference type="RefSeq" id="WP_131018171.1">
    <property type="nucleotide sequence ID" value="NZ_SIRE01000035.1"/>
</dbReference>
<keyword evidence="5 8" id="KW-1133">Transmembrane helix</keyword>
<evidence type="ECO:0000256" key="2">
    <source>
        <dbReference type="ARBA" id="ARBA00022448"/>
    </source>
</evidence>
<dbReference type="AlphaFoldDB" id="A0A4Q9DHS0"/>
<protein>
    <submittedName>
        <fullName evidence="10">ABC transporter permease subunit</fullName>
    </submittedName>
</protein>
<sequence length="293" mass="31291">MRKKSTSRWSGAGTLWTRYGGDYFLLVSGVVILLFFTLLALTGEWLVPNNPVIVNMSDRLQPPSLVYPLGTDHLGRCILSRLMAGAHTTLGLSLAVIAVVTAIGVPVGLLSGYRGGRLDAVLMRIADGLGALPEFLIAVAVAGFLGPGLINVMIAIACVKWIGYARIVRGIVMSERNKEYIMASIAASSSDLTVITRHLLRHVASPLAIVAAGDIGRTILLISALSYLGLGAQPPAPEWGAMLNDGRPFFMAEPQLMIYPGLCILLVVLACNQLSDGLREYLDVRGGAARRQL</sequence>
<dbReference type="CDD" id="cd06261">
    <property type="entry name" value="TM_PBP2"/>
    <property type="match status" value="1"/>
</dbReference>
<name>A0A4Q9DHS0_9BACL</name>
<evidence type="ECO:0000256" key="1">
    <source>
        <dbReference type="ARBA" id="ARBA00004651"/>
    </source>
</evidence>
<evidence type="ECO:0000313" key="10">
    <source>
        <dbReference type="EMBL" id="TBL69907.1"/>
    </source>
</evidence>
<evidence type="ECO:0000256" key="8">
    <source>
        <dbReference type="RuleBase" id="RU363032"/>
    </source>
</evidence>
<feature type="transmembrane region" description="Helical" evidence="8">
    <location>
        <begin position="256"/>
        <end position="275"/>
    </location>
</feature>
<feature type="transmembrane region" description="Helical" evidence="8">
    <location>
        <begin position="125"/>
        <end position="146"/>
    </location>
</feature>
<evidence type="ECO:0000259" key="9">
    <source>
        <dbReference type="PROSITE" id="PS50928"/>
    </source>
</evidence>
<gene>
    <name evidence="10" type="ORF">EYB31_34605</name>
</gene>
<dbReference type="GO" id="GO:0005886">
    <property type="term" value="C:plasma membrane"/>
    <property type="evidence" value="ECO:0007669"/>
    <property type="project" value="UniProtKB-SubCell"/>
</dbReference>
<dbReference type="Pfam" id="PF00528">
    <property type="entry name" value="BPD_transp_1"/>
    <property type="match status" value="1"/>
</dbReference>
<dbReference type="InterPro" id="IPR035906">
    <property type="entry name" value="MetI-like_sf"/>
</dbReference>
<dbReference type="NCBIfam" id="NF045474">
    <property type="entry name" value="Opp2C"/>
    <property type="match status" value="1"/>
</dbReference>
<dbReference type="Proteomes" id="UP000293142">
    <property type="component" value="Unassembled WGS sequence"/>
</dbReference>
<evidence type="ECO:0000256" key="6">
    <source>
        <dbReference type="ARBA" id="ARBA00023136"/>
    </source>
</evidence>
<comment type="similarity">
    <text evidence="7">Belongs to the binding-protein-dependent transport system permease family. OppBC subfamily.</text>
</comment>
<evidence type="ECO:0000256" key="4">
    <source>
        <dbReference type="ARBA" id="ARBA00022692"/>
    </source>
</evidence>
<feature type="domain" description="ABC transmembrane type-1" evidence="9">
    <location>
        <begin position="86"/>
        <end position="275"/>
    </location>
</feature>
<dbReference type="Gene3D" id="1.10.3720.10">
    <property type="entry name" value="MetI-like"/>
    <property type="match status" value="1"/>
</dbReference>
<feature type="transmembrane region" description="Helical" evidence="8">
    <location>
        <begin position="21"/>
        <end position="41"/>
    </location>
</feature>
<feature type="transmembrane region" description="Helical" evidence="8">
    <location>
        <begin position="90"/>
        <end position="113"/>
    </location>
</feature>
<evidence type="ECO:0000256" key="5">
    <source>
        <dbReference type="ARBA" id="ARBA00022989"/>
    </source>
</evidence>